<dbReference type="GO" id="GO:0016787">
    <property type="term" value="F:hydrolase activity"/>
    <property type="evidence" value="ECO:0007669"/>
    <property type="project" value="UniProtKB-KW"/>
</dbReference>
<evidence type="ECO:0000256" key="1">
    <source>
        <dbReference type="ARBA" id="ARBA00008129"/>
    </source>
</evidence>
<dbReference type="Proteomes" id="UP001180754">
    <property type="component" value="Unassembled WGS sequence"/>
</dbReference>
<keyword evidence="4" id="KW-1185">Reference proteome</keyword>
<dbReference type="PROSITE" id="PS50263">
    <property type="entry name" value="CN_HYDROLASE"/>
    <property type="match status" value="1"/>
</dbReference>
<comment type="caution">
    <text evidence="3">The sequence shown here is derived from an EMBL/GenBank/DDBJ whole genome shotgun (WGS) entry which is preliminary data.</text>
</comment>
<dbReference type="CDD" id="cd07564">
    <property type="entry name" value="nitrilases_CHs"/>
    <property type="match status" value="1"/>
</dbReference>
<dbReference type="PANTHER" id="PTHR46044">
    <property type="entry name" value="NITRILASE"/>
    <property type="match status" value="1"/>
</dbReference>
<comment type="similarity">
    <text evidence="1">Belongs to the carbon-nitrogen hydrolase superfamily. Nitrilase family.</text>
</comment>
<dbReference type="EMBL" id="JAVRFD010000020">
    <property type="protein sequence ID" value="MDT0547489.1"/>
    <property type="molecule type" value="Genomic_DNA"/>
</dbReference>
<dbReference type="Pfam" id="PF00795">
    <property type="entry name" value="CN_hydrolase"/>
    <property type="match status" value="1"/>
</dbReference>
<keyword evidence="3" id="KW-0378">Hydrolase</keyword>
<evidence type="ECO:0000259" key="2">
    <source>
        <dbReference type="PROSITE" id="PS50263"/>
    </source>
</evidence>
<organism evidence="3 4">
    <name type="scientific">Streptomyces lonegramiae</name>
    <dbReference type="NCBI Taxonomy" id="3075524"/>
    <lineage>
        <taxon>Bacteria</taxon>
        <taxon>Bacillati</taxon>
        <taxon>Actinomycetota</taxon>
        <taxon>Actinomycetes</taxon>
        <taxon>Kitasatosporales</taxon>
        <taxon>Streptomycetaceae</taxon>
        <taxon>Streptomyces</taxon>
    </lineage>
</organism>
<dbReference type="SUPFAM" id="SSF56317">
    <property type="entry name" value="Carbon-nitrogen hydrolase"/>
    <property type="match status" value="1"/>
</dbReference>
<evidence type="ECO:0000313" key="3">
    <source>
        <dbReference type="EMBL" id="MDT0547489.1"/>
    </source>
</evidence>
<sequence>MTSPSPAAAAAAAPEPRRSVTAAVVQAAAPLFDTQAALTRAEELIREAVADRGAEVVVLPEAFLGGYPKGLDFDITVGSRTPAGRELFRRYHAAAIDVPGAEVDTLAALTRELGCHAVVGAVERQGGTLYCVALFFGPGGYLGLHRKLMPTAAERYLWGQGDGSTLPVIDTGTARLGAGICWENYMPLFRTAMYAKGVDLWCAPTVDDRDAWQATMRHIALEGRCFVLSANQYLRRDAVPADLDPVQGDAPDTVLIGGGSVIVSPLGEVLAGPLRDGEGILTAELDLDDLTRARFDFDPTGHYARPDIFTLHIDESARTTVTSS</sequence>
<dbReference type="InterPro" id="IPR036526">
    <property type="entry name" value="C-N_Hydrolase_sf"/>
</dbReference>
<accession>A0ABU2XNI8</accession>
<gene>
    <name evidence="3" type="ORF">RND15_33015</name>
</gene>
<protein>
    <submittedName>
        <fullName evidence="3">Nitrilase-related carbon-nitrogen hydrolase</fullName>
    </submittedName>
</protein>
<dbReference type="PANTHER" id="PTHR46044:SF1">
    <property type="entry name" value="CN HYDROLASE DOMAIN-CONTAINING PROTEIN"/>
    <property type="match status" value="1"/>
</dbReference>
<dbReference type="Gene3D" id="3.60.110.10">
    <property type="entry name" value="Carbon-nitrogen hydrolase"/>
    <property type="match status" value="1"/>
</dbReference>
<feature type="domain" description="CN hydrolase" evidence="2">
    <location>
        <begin position="20"/>
        <end position="287"/>
    </location>
</feature>
<dbReference type="RefSeq" id="WP_311728011.1">
    <property type="nucleotide sequence ID" value="NZ_JAVRFD010000020.1"/>
</dbReference>
<dbReference type="InterPro" id="IPR000132">
    <property type="entry name" value="Nitrilase/CN_hydratase_CS"/>
</dbReference>
<dbReference type="PROSITE" id="PS00921">
    <property type="entry name" value="NITRIL_CHT_2"/>
    <property type="match status" value="1"/>
</dbReference>
<proteinExistence type="inferred from homology"/>
<evidence type="ECO:0000313" key="4">
    <source>
        <dbReference type="Proteomes" id="UP001180754"/>
    </source>
</evidence>
<dbReference type="InterPro" id="IPR044149">
    <property type="entry name" value="Nitrilases_CHs"/>
</dbReference>
<dbReference type="InterPro" id="IPR003010">
    <property type="entry name" value="C-N_Hydrolase"/>
</dbReference>
<reference evidence="3" key="1">
    <citation type="submission" date="2024-05" db="EMBL/GenBank/DDBJ databases">
        <title>30 novel species of actinomycetes from the DSMZ collection.</title>
        <authorList>
            <person name="Nouioui I."/>
        </authorList>
    </citation>
    <scope>NUCLEOTIDE SEQUENCE</scope>
    <source>
        <strain evidence="3">DSM 41529</strain>
    </source>
</reference>
<name>A0ABU2XNI8_9ACTN</name>